<evidence type="ECO:0000256" key="1">
    <source>
        <dbReference type="SAM" id="SignalP"/>
    </source>
</evidence>
<dbReference type="STRING" id="282683.SAMN04488105_103138"/>
<proteinExistence type="predicted"/>
<sequence>MFKRLFTASLILGAAALAPPAAEAQQVRFCAPRDSVVTQLEKRFAERRIAIGLQSPATLMELWGSEETGTFTVLLTGATGQSCVLASGGALMLDLPEQPEVGTRTGF</sequence>
<dbReference type="AlphaFoldDB" id="A0A1G7CGL2"/>
<dbReference type="RefSeq" id="WP_089956222.1">
    <property type="nucleotide sequence ID" value="NZ_FNAV01000003.1"/>
</dbReference>
<feature type="signal peptide" evidence="1">
    <location>
        <begin position="1"/>
        <end position="24"/>
    </location>
</feature>
<dbReference type="EMBL" id="FNAV01000003">
    <property type="protein sequence ID" value="SDE38534.1"/>
    <property type="molecule type" value="Genomic_DNA"/>
</dbReference>
<protein>
    <submittedName>
        <fullName evidence="2">Uncharacterized protein</fullName>
    </submittedName>
</protein>
<accession>A0A1G7CGL2</accession>
<dbReference type="Proteomes" id="UP000198994">
    <property type="component" value="Unassembled WGS sequence"/>
</dbReference>
<evidence type="ECO:0000313" key="2">
    <source>
        <dbReference type="EMBL" id="SDE38534.1"/>
    </source>
</evidence>
<name>A0A1G7CGL2_9RHOB</name>
<dbReference type="OrthoDB" id="9810895at2"/>
<keyword evidence="1" id="KW-0732">Signal</keyword>
<gene>
    <name evidence="2" type="ORF">SAMN04488105_103138</name>
</gene>
<feature type="chain" id="PRO_5011763938" evidence="1">
    <location>
        <begin position="25"/>
        <end position="107"/>
    </location>
</feature>
<evidence type="ECO:0000313" key="3">
    <source>
        <dbReference type="Proteomes" id="UP000198994"/>
    </source>
</evidence>
<organism evidence="2 3">
    <name type="scientific">Salipiger thiooxidans</name>
    <dbReference type="NCBI Taxonomy" id="282683"/>
    <lineage>
        <taxon>Bacteria</taxon>
        <taxon>Pseudomonadati</taxon>
        <taxon>Pseudomonadota</taxon>
        <taxon>Alphaproteobacteria</taxon>
        <taxon>Rhodobacterales</taxon>
        <taxon>Roseobacteraceae</taxon>
        <taxon>Salipiger</taxon>
    </lineage>
</organism>
<keyword evidence="3" id="KW-1185">Reference proteome</keyword>
<reference evidence="3" key="1">
    <citation type="submission" date="2016-10" db="EMBL/GenBank/DDBJ databases">
        <authorList>
            <person name="Varghese N."/>
            <person name="Submissions S."/>
        </authorList>
    </citation>
    <scope>NUCLEOTIDE SEQUENCE [LARGE SCALE GENOMIC DNA]</scope>
    <source>
        <strain evidence="3">DSM 10146</strain>
    </source>
</reference>